<dbReference type="Pfam" id="PF04233">
    <property type="entry name" value="Phage_Mu_F"/>
    <property type="match status" value="1"/>
</dbReference>
<protein>
    <recommendedName>
        <fullName evidence="1">Phage head morphogenesis domain-containing protein</fullName>
    </recommendedName>
</protein>
<dbReference type="InterPro" id="IPR006528">
    <property type="entry name" value="Phage_head_morphogenesis_dom"/>
</dbReference>
<comment type="caution">
    <text evidence="2">The sequence shown here is derived from an EMBL/GenBank/DDBJ whole genome shotgun (WGS) entry which is preliminary data.</text>
</comment>
<reference evidence="2" key="1">
    <citation type="journal article" date="2014" name="Front. Microbiol.">
        <title>High frequency of phylogenetically diverse reductive dehalogenase-homologous genes in deep subseafloor sedimentary metagenomes.</title>
        <authorList>
            <person name="Kawai M."/>
            <person name="Futagami T."/>
            <person name="Toyoda A."/>
            <person name="Takaki Y."/>
            <person name="Nishi S."/>
            <person name="Hori S."/>
            <person name="Arai W."/>
            <person name="Tsubouchi T."/>
            <person name="Morono Y."/>
            <person name="Uchiyama I."/>
            <person name="Ito T."/>
            <person name="Fujiyama A."/>
            <person name="Inagaki F."/>
            <person name="Takami H."/>
        </authorList>
    </citation>
    <scope>NUCLEOTIDE SEQUENCE</scope>
    <source>
        <strain evidence="2">Expedition CK06-06</strain>
    </source>
</reference>
<sequence length="106" mass="11547">TKRFGEFAIGKPQQHIASRAHLVAVTENAMAYEHGQRTLVDEIQGVGIDMEKSWATVGDADVSAGCQANQDAQWIRADAAFPSGDQGPPRFPGCRCSSRYRVVREA</sequence>
<dbReference type="EMBL" id="BARS01046039">
    <property type="protein sequence ID" value="GAG39263.1"/>
    <property type="molecule type" value="Genomic_DNA"/>
</dbReference>
<gene>
    <name evidence="2" type="ORF">S01H1_69347</name>
</gene>
<dbReference type="AlphaFoldDB" id="X0XRI2"/>
<proteinExistence type="predicted"/>
<accession>X0XRI2</accession>
<feature type="domain" description="Phage head morphogenesis" evidence="1">
    <location>
        <begin position="17"/>
        <end position="97"/>
    </location>
</feature>
<evidence type="ECO:0000259" key="1">
    <source>
        <dbReference type="Pfam" id="PF04233"/>
    </source>
</evidence>
<organism evidence="2">
    <name type="scientific">marine sediment metagenome</name>
    <dbReference type="NCBI Taxonomy" id="412755"/>
    <lineage>
        <taxon>unclassified sequences</taxon>
        <taxon>metagenomes</taxon>
        <taxon>ecological metagenomes</taxon>
    </lineage>
</organism>
<evidence type="ECO:0000313" key="2">
    <source>
        <dbReference type="EMBL" id="GAG39263.1"/>
    </source>
</evidence>
<name>X0XRI2_9ZZZZ</name>
<feature type="non-terminal residue" evidence="2">
    <location>
        <position position="1"/>
    </location>
</feature>